<comment type="similarity">
    <text evidence="1 6">Belongs to the universal ribosomal protein uS4 family.</text>
</comment>
<evidence type="ECO:0000259" key="8">
    <source>
        <dbReference type="SMART" id="SM00363"/>
    </source>
</evidence>
<dbReference type="GO" id="GO:0003735">
    <property type="term" value="F:structural constituent of ribosome"/>
    <property type="evidence" value="ECO:0007669"/>
    <property type="project" value="InterPro"/>
</dbReference>
<dbReference type="STRING" id="523846.Mfer_0884"/>
<dbReference type="GO" id="GO:0019843">
    <property type="term" value="F:rRNA binding"/>
    <property type="evidence" value="ECO:0007669"/>
    <property type="project" value="UniProtKB-UniRule"/>
</dbReference>
<reference evidence="10 11" key="1">
    <citation type="journal article" date="2010" name="Stand. Genomic Sci.">
        <title>Complete genome sequence of Methanothermus fervidus type strain (V24S).</title>
        <authorList>
            <person name="Anderson I."/>
            <person name="Djao O.D."/>
            <person name="Misra M."/>
            <person name="Chertkov O."/>
            <person name="Nolan M."/>
            <person name="Lucas S."/>
            <person name="Lapidus A."/>
            <person name="Del Rio T.G."/>
            <person name="Tice H."/>
            <person name="Cheng J.F."/>
            <person name="Tapia R."/>
            <person name="Han C."/>
            <person name="Goodwin L."/>
            <person name="Pitluck S."/>
            <person name="Liolios K."/>
            <person name="Ivanova N."/>
            <person name="Mavromatis K."/>
            <person name="Mikhailova N."/>
            <person name="Pati A."/>
            <person name="Brambilla E."/>
            <person name="Chen A."/>
            <person name="Palaniappan K."/>
            <person name="Land M."/>
            <person name="Hauser L."/>
            <person name="Chang Y.J."/>
            <person name="Jeffries C.D."/>
            <person name="Sikorski J."/>
            <person name="Spring S."/>
            <person name="Rohde M."/>
            <person name="Eichinger K."/>
            <person name="Huber H."/>
            <person name="Wirth R."/>
            <person name="Goker M."/>
            <person name="Detter J.C."/>
            <person name="Woyke T."/>
            <person name="Bristow J."/>
            <person name="Eisen J.A."/>
            <person name="Markowitz V."/>
            <person name="Hugenholtz P."/>
            <person name="Klenk H.P."/>
            <person name="Kyrpides N.C."/>
        </authorList>
    </citation>
    <scope>NUCLEOTIDE SEQUENCE [LARGE SCALE GENOMIC DNA]</scope>
    <source>
        <strain evidence="11">ATCC 43054 / DSM 2088 / JCM 10308 / V24 S</strain>
    </source>
</reference>
<evidence type="ECO:0000256" key="3">
    <source>
        <dbReference type="ARBA" id="ARBA00022884"/>
    </source>
</evidence>
<accession>E3GZF0</accession>
<organism evidence="10 11">
    <name type="scientific">Methanothermus fervidus (strain ATCC 43054 / DSM 2088 / JCM 10308 / V24 S)</name>
    <dbReference type="NCBI Taxonomy" id="523846"/>
    <lineage>
        <taxon>Archaea</taxon>
        <taxon>Methanobacteriati</taxon>
        <taxon>Methanobacteriota</taxon>
        <taxon>Methanomada group</taxon>
        <taxon>Methanobacteria</taxon>
        <taxon>Methanobacteriales</taxon>
        <taxon>Methanothermaceae</taxon>
        <taxon>Methanothermus</taxon>
    </lineage>
</organism>
<dbReference type="GO" id="GO:0006412">
    <property type="term" value="P:translation"/>
    <property type="evidence" value="ECO:0007669"/>
    <property type="project" value="UniProtKB-UniRule"/>
</dbReference>
<dbReference type="NCBIfam" id="TIGR01018">
    <property type="entry name" value="uS4_arch"/>
    <property type="match status" value="1"/>
</dbReference>
<comment type="subunit">
    <text evidence="6">Part of the 30S ribosomal subunit. Contacts protein S5. The interaction surface between S4 and S5 is involved in control of translational fidelity.</text>
</comment>
<dbReference type="HOGENOM" id="CLU_089738_1_1_2"/>
<keyword evidence="11" id="KW-1185">Reference proteome</keyword>
<dbReference type="InterPro" id="IPR022802">
    <property type="entry name" value="Ribosomal_uS4_arc"/>
</dbReference>
<dbReference type="CDD" id="cd00165">
    <property type="entry name" value="S4"/>
    <property type="match status" value="1"/>
</dbReference>
<feature type="domain" description="RNA-binding S4" evidence="8">
    <location>
        <begin position="103"/>
        <end position="168"/>
    </location>
</feature>
<dbReference type="GO" id="GO:0042274">
    <property type="term" value="P:ribosomal small subunit biogenesis"/>
    <property type="evidence" value="ECO:0007669"/>
    <property type="project" value="TreeGrafter"/>
</dbReference>
<sequence length="173" mass="20595">MGHPKKPRKKYDTPPHPWDAQRIKEEKKLVKKYGLKNKKEIWKAETMVRRYRREARKLFGMPEEHAKVESKQLMKHLWKLGLLDKDAELRDILDLTVEDVLRRRLQTMVYEKGLARTIKQARQMIVHGHIAIDGTRVRSPGHIVKREEEDKIDFYPHSPMKEIIKSEKEKAEG</sequence>
<comment type="function">
    <text evidence="6">One of the primary rRNA binding proteins, it binds directly to 16S rRNA where it nucleates assembly of the body of the 30S subunit.</text>
</comment>
<dbReference type="PROSITE" id="PS50889">
    <property type="entry name" value="S4"/>
    <property type="match status" value="1"/>
</dbReference>
<dbReference type="Proteomes" id="UP000002315">
    <property type="component" value="Chromosome"/>
</dbReference>
<evidence type="ECO:0000256" key="2">
    <source>
        <dbReference type="ARBA" id="ARBA00022730"/>
    </source>
</evidence>
<keyword evidence="5 6" id="KW-0687">Ribonucleoprotein</keyword>
<dbReference type="SMART" id="SM00363">
    <property type="entry name" value="S4"/>
    <property type="match status" value="1"/>
</dbReference>
<dbReference type="InterPro" id="IPR002942">
    <property type="entry name" value="S4_RNA-bd"/>
</dbReference>
<evidence type="ECO:0000259" key="9">
    <source>
        <dbReference type="SMART" id="SM01390"/>
    </source>
</evidence>
<comment type="function">
    <text evidence="6">With S5 and S12 plays an important role in translational accuracy.</text>
</comment>
<dbReference type="SMART" id="SM01390">
    <property type="entry name" value="Ribosomal_S4"/>
    <property type="match status" value="1"/>
</dbReference>
<dbReference type="AlphaFoldDB" id="E3GZF0"/>
<evidence type="ECO:0000256" key="4">
    <source>
        <dbReference type="ARBA" id="ARBA00022980"/>
    </source>
</evidence>
<dbReference type="InterPro" id="IPR001912">
    <property type="entry name" value="Ribosomal_uS4_N"/>
</dbReference>
<keyword evidence="2 6" id="KW-0699">rRNA-binding</keyword>
<dbReference type="KEGG" id="mfv:Mfer_0884"/>
<dbReference type="Pfam" id="PF01479">
    <property type="entry name" value="S4"/>
    <property type="match status" value="1"/>
</dbReference>
<feature type="domain" description="Small ribosomal subunit protein uS4 N-terminal" evidence="9">
    <location>
        <begin position="5"/>
        <end position="102"/>
    </location>
</feature>
<dbReference type="HAMAP" id="MF_01306_A">
    <property type="entry name" value="Ribosomal_uS4_A"/>
    <property type="match status" value="1"/>
</dbReference>
<evidence type="ECO:0000256" key="1">
    <source>
        <dbReference type="ARBA" id="ARBA00007465"/>
    </source>
</evidence>
<proteinExistence type="inferred from homology"/>
<dbReference type="GO" id="GO:0015935">
    <property type="term" value="C:small ribosomal subunit"/>
    <property type="evidence" value="ECO:0007669"/>
    <property type="project" value="InterPro"/>
</dbReference>
<dbReference type="EMBL" id="CP002278">
    <property type="protein sequence ID" value="ADP77682.1"/>
    <property type="molecule type" value="Genomic_DNA"/>
</dbReference>
<dbReference type="NCBIfam" id="NF003139">
    <property type="entry name" value="PRK04051.1"/>
    <property type="match status" value="1"/>
</dbReference>
<evidence type="ECO:0000256" key="5">
    <source>
        <dbReference type="ARBA" id="ARBA00023274"/>
    </source>
</evidence>
<dbReference type="Gene3D" id="3.10.290.10">
    <property type="entry name" value="RNA-binding S4 domain"/>
    <property type="match status" value="1"/>
</dbReference>
<dbReference type="SUPFAM" id="SSF55174">
    <property type="entry name" value="Alpha-L RNA-binding motif"/>
    <property type="match status" value="1"/>
</dbReference>
<dbReference type="InterPro" id="IPR005710">
    <property type="entry name" value="Ribosomal_uS4_euk/arc"/>
</dbReference>
<keyword evidence="3 6" id="KW-0694">RNA-binding</keyword>
<name>E3GZF0_METFV</name>
<dbReference type="PANTHER" id="PTHR11831">
    <property type="entry name" value="30S 40S RIBOSOMAL PROTEIN"/>
    <property type="match status" value="1"/>
</dbReference>
<evidence type="ECO:0000256" key="7">
    <source>
        <dbReference type="SAM" id="MobiDB-lite"/>
    </source>
</evidence>
<dbReference type="OrthoDB" id="10429at2157"/>
<dbReference type="InterPro" id="IPR036986">
    <property type="entry name" value="S4_RNA-bd_sf"/>
</dbReference>
<dbReference type="Pfam" id="PF00163">
    <property type="entry name" value="Ribosomal_S4"/>
    <property type="match status" value="1"/>
</dbReference>
<evidence type="ECO:0000313" key="10">
    <source>
        <dbReference type="EMBL" id="ADP77682.1"/>
    </source>
</evidence>
<evidence type="ECO:0000313" key="11">
    <source>
        <dbReference type="Proteomes" id="UP000002315"/>
    </source>
</evidence>
<evidence type="ECO:0000256" key="6">
    <source>
        <dbReference type="HAMAP-Rule" id="MF_01306"/>
    </source>
</evidence>
<gene>
    <name evidence="6" type="primary">rps4</name>
    <name evidence="10" type="ordered locus">Mfer_0884</name>
</gene>
<protein>
    <recommendedName>
        <fullName evidence="6">Small ribosomal subunit protein uS4</fullName>
    </recommendedName>
</protein>
<feature type="region of interest" description="Disordered" evidence="7">
    <location>
        <begin position="1"/>
        <end position="21"/>
    </location>
</feature>
<keyword evidence="4 6" id="KW-0689">Ribosomal protein</keyword>
<dbReference type="InterPro" id="IPR022801">
    <property type="entry name" value="Ribosomal_uS4"/>
</dbReference>
<dbReference type="PANTHER" id="PTHR11831:SF5">
    <property type="entry name" value="40S RIBOSOMAL PROTEIN S9"/>
    <property type="match status" value="1"/>
</dbReference>